<keyword evidence="2" id="KW-1185">Reference proteome</keyword>
<sequence>MVNKYRRTLEIDGKCKICGLCEEDSYHATVYCTKAKALRHEMRKFWKIPEEKAFTYTGKDWLPIMLANCGKDERALVLMILWRSWHLRCNIIHGSGSETIANSRVFLLNYMSCLRNTPEDGNQTKGKTQVSFLPSTNGNLMDTGQPKDKAIIMPTWRAPASGTVCINVDAAFSETGRKATTGIIMRDQSGSICLAACHPTTRSSNIEEAEANAILLGLQIARDYDFVPSSVLSDCFGAVTKANCHSRINNSAWSIYEDIHQLKLYFADCSISHTRREFNTTAHELAQLAKSLELGHTWVTPLPAVILDIAVKDPVISTSMNE</sequence>
<dbReference type="Proteomes" id="UP001732700">
    <property type="component" value="Chromosome 1D"/>
</dbReference>
<evidence type="ECO:0000313" key="2">
    <source>
        <dbReference type="Proteomes" id="UP001732700"/>
    </source>
</evidence>
<name>A0ACD5U553_AVESA</name>
<reference evidence="1" key="2">
    <citation type="submission" date="2025-09" db="UniProtKB">
        <authorList>
            <consortium name="EnsemblPlants"/>
        </authorList>
    </citation>
    <scope>IDENTIFICATION</scope>
</reference>
<reference evidence="1" key="1">
    <citation type="submission" date="2021-05" db="EMBL/GenBank/DDBJ databases">
        <authorList>
            <person name="Scholz U."/>
            <person name="Mascher M."/>
            <person name="Fiebig A."/>
        </authorList>
    </citation>
    <scope>NUCLEOTIDE SEQUENCE [LARGE SCALE GENOMIC DNA]</scope>
</reference>
<evidence type="ECO:0000313" key="1">
    <source>
        <dbReference type="EnsemblPlants" id="AVESA.00010b.r2.1DG0176930.1.CDS.1"/>
    </source>
</evidence>
<protein>
    <submittedName>
        <fullName evidence="1">Uncharacterized protein</fullName>
    </submittedName>
</protein>
<proteinExistence type="predicted"/>
<dbReference type="EnsemblPlants" id="AVESA.00010b.r2.1DG0176930.1">
    <property type="protein sequence ID" value="AVESA.00010b.r2.1DG0176930.1.CDS.1"/>
    <property type="gene ID" value="AVESA.00010b.r2.1DG0176930"/>
</dbReference>
<organism evidence="1 2">
    <name type="scientific">Avena sativa</name>
    <name type="common">Oat</name>
    <dbReference type="NCBI Taxonomy" id="4498"/>
    <lineage>
        <taxon>Eukaryota</taxon>
        <taxon>Viridiplantae</taxon>
        <taxon>Streptophyta</taxon>
        <taxon>Embryophyta</taxon>
        <taxon>Tracheophyta</taxon>
        <taxon>Spermatophyta</taxon>
        <taxon>Magnoliopsida</taxon>
        <taxon>Liliopsida</taxon>
        <taxon>Poales</taxon>
        <taxon>Poaceae</taxon>
        <taxon>BOP clade</taxon>
        <taxon>Pooideae</taxon>
        <taxon>Poodae</taxon>
        <taxon>Poeae</taxon>
        <taxon>Poeae Chloroplast Group 1 (Aveneae type)</taxon>
        <taxon>Aveninae</taxon>
        <taxon>Avena</taxon>
    </lineage>
</organism>
<accession>A0ACD5U553</accession>